<evidence type="ECO:0000313" key="2">
    <source>
        <dbReference type="EnsemblMetazoa" id="PPA42317.1"/>
    </source>
</evidence>
<gene>
    <name evidence="2" type="primary">WBGene00280686</name>
</gene>
<reference evidence="2" key="2">
    <citation type="submission" date="2022-06" db="UniProtKB">
        <authorList>
            <consortium name="EnsemblMetazoa"/>
        </authorList>
    </citation>
    <scope>IDENTIFICATION</scope>
    <source>
        <strain evidence="2">PS312</strain>
    </source>
</reference>
<protein>
    <submittedName>
        <fullName evidence="2">Uncharacterized protein</fullName>
    </submittedName>
</protein>
<evidence type="ECO:0000313" key="3">
    <source>
        <dbReference type="Proteomes" id="UP000005239"/>
    </source>
</evidence>
<feature type="compositionally biased region" description="Low complexity" evidence="1">
    <location>
        <begin position="46"/>
        <end position="58"/>
    </location>
</feature>
<name>A0A2A6D2R2_PRIPA</name>
<dbReference type="EnsemblMetazoa" id="PPA42317.1">
    <property type="protein sequence ID" value="PPA42317.1"/>
    <property type="gene ID" value="WBGene00280686"/>
</dbReference>
<evidence type="ECO:0000256" key="1">
    <source>
        <dbReference type="SAM" id="MobiDB-lite"/>
    </source>
</evidence>
<dbReference type="AlphaFoldDB" id="A0A2A6D2R2"/>
<keyword evidence="3" id="KW-1185">Reference proteome</keyword>
<dbReference type="Proteomes" id="UP000005239">
    <property type="component" value="Unassembled WGS sequence"/>
</dbReference>
<accession>A0A8R1YY74</accession>
<accession>A0A2A6D2R2</accession>
<proteinExistence type="predicted"/>
<organism evidence="2 3">
    <name type="scientific">Pristionchus pacificus</name>
    <name type="common">Parasitic nematode worm</name>
    <dbReference type="NCBI Taxonomy" id="54126"/>
    <lineage>
        <taxon>Eukaryota</taxon>
        <taxon>Metazoa</taxon>
        <taxon>Ecdysozoa</taxon>
        <taxon>Nematoda</taxon>
        <taxon>Chromadorea</taxon>
        <taxon>Rhabditida</taxon>
        <taxon>Rhabditina</taxon>
        <taxon>Diplogasteromorpha</taxon>
        <taxon>Diplogasteroidea</taxon>
        <taxon>Neodiplogasteridae</taxon>
        <taxon>Pristionchus</taxon>
    </lineage>
</organism>
<feature type="region of interest" description="Disordered" evidence="1">
    <location>
        <begin position="41"/>
        <end position="72"/>
    </location>
</feature>
<reference evidence="3" key="1">
    <citation type="journal article" date="2008" name="Nat. Genet.">
        <title>The Pristionchus pacificus genome provides a unique perspective on nematode lifestyle and parasitism.</title>
        <authorList>
            <person name="Dieterich C."/>
            <person name="Clifton S.W."/>
            <person name="Schuster L.N."/>
            <person name="Chinwalla A."/>
            <person name="Delehaunty K."/>
            <person name="Dinkelacker I."/>
            <person name="Fulton L."/>
            <person name="Fulton R."/>
            <person name="Godfrey J."/>
            <person name="Minx P."/>
            <person name="Mitreva M."/>
            <person name="Roeseler W."/>
            <person name="Tian H."/>
            <person name="Witte H."/>
            <person name="Yang S.P."/>
            <person name="Wilson R.K."/>
            <person name="Sommer R.J."/>
        </authorList>
    </citation>
    <scope>NUCLEOTIDE SEQUENCE [LARGE SCALE GENOMIC DNA]</scope>
    <source>
        <strain evidence="3">PS312</strain>
    </source>
</reference>
<sequence>MKKSYILHSPFFRSRRVVDSHPRSLPSSVWRILVRQLGQPDEYRPSGSSRGRILIGSSDLRSRKTPLKKTASTSAAGWTTSILKSHRLNATSHRQLKAKKIPSLDPLPLSTKNPIPSIMMFPPAGTMP</sequence>